<dbReference type="GO" id="GO:0099000">
    <property type="term" value="P:symbiont genome ejection through host cell envelope, contractile tail mechanism"/>
    <property type="evidence" value="ECO:0007669"/>
    <property type="project" value="UniProtKB-KW"/>
</dbReference>
<evidence type="ECO:0000256" key="6">
    <source>
        <dbReference type="ARBA" id="ARBA00023009"/>
    </source>
</evidence>
<proteinExistence type="inferred from homology"/>
<dbReference type="EMBL" id="KY368639">
    <property type="protein sequence ID" value="APZ82319.1"/>
    <property type="molecule type" value="Genomic_DNA"/>
</dbReference>
<dbReference type="Proteomes" id="UP000224660">
    <property type="component" value="Segment"/>
</dbReference>
<reference evidence="10 11" key="1">
    <citation type="journal article" date="2017" name="Viruses">
        <title>Characterization of Bacillus subtilis Viruses vB_BsuM-Goe2 and vB_BsuM-Goe3.</title>
        <authorList>
            <person name="Willms I.M."/>
            <person name="Hoppert M."/>
            <person name="Hertel R."/>
        </authorList>
    </citation>
    <scope>NUCLEOTIDE SEQUENCE [LARGE SCALE GENOMIC DNA]</scope>
</reference>
<keyword evidence="7" id="KW-1160">Virus entry into host cell</keyword>
<dbReference type="GO" id="GO:0098027">
    <property type="term" value="C:virus tail, sheath"/>
    <property type="evidence" value="ECO:0007669"/>
    <property type="project" value="UniProtKB-KW"/>
</dbReference>
<dbReference type="Pfam" id="PF17482">
    <property type="entry name" value="Phage_sheath_1C"/>
    <property type="match status" value="1"/>
</dbReference>
<protein>
    <submittedName>
        <fullName evidence="10">Tail sheath protein</fullName>
    </submittedName>
</protein>
<dbReference type="InterPro" id="IPR020287">
    <property type="entry name" value="Tail_sheath_C"/>
</dbReference>
<keyword evidence="5" id="KW-1229">Viral tail sheath protein</keyword>
<feature type="domain" description="Tail sheath protein C-terminal" evidence="9">
    <location>
        <begin position="465"/>
        <end position="558"/>
    </location>
</feature>
<evidence type="ECO:0000259" key="9">
    <source>
        <dbReference type="Pfam" id="PF17482"/>
    </source>
</evidence>
<evidence type="ECO:0000313" key="11">
    <source>
        <dbReference type="Proteomes" id="UP000224660"/>
    </source>
</evidence>
<evidence type="ECO:0000256" key="5">
    <source>
        <dbReference type="ARBA" id="ARBA00023003"/>
    </source>
</evidence>
<keyword evidence="3" id="KW-1227">Viral tail protein</keyword>
<keyword evidence="6" id="KW-1171">Viral genome ejection through host cell envelope</keyword>
<organism evidence="10 11">
    <name type="scientific">Bacillus phage vB_BsuM-Goe2</name>
    <dbReference type="NCBI Taxonomy" id="1933062"/>
    <lineage>
        <taxon>Viruses</taxon>
        <taxon>Duplodnaviria</taxon>
        <taxon>Heunggongvirae</taxon>
        <taxon>Uroviricota</taxon>
        <taxon>Caudoviricetes</taxon>
        <taxon>Herelleviridae</taxon>
        <taxon>Spounavirinae</taxon>
        <taxon>Okubovirus</taxon>
        <taxon>Okubovirus camphawk</taxon>
    </lineage>
</organism>
<name>A0A217EQK6_9CAUD</name>
<evidence type="ECO:0000256" key="3">
    <source>
        <dbReference type="ARBA" id="ARBA00022732"/>
    </source>
</evidence>
<evidence type="ECO:0000313" key="10">
    <source>
        <dbReference type="EMBL" id="APZ82319.1"/>
    </source>
</evidence>
<gene>
    <name evidence="10" type="ORF">Goe2_c08300</name>
</gene>
<accession>A0A217EQK6</accession>
<evidence type="ECO:0000256" key="4">
    <source>
        <dbReference type="ARBA" id="ARBA00022766"/>
    </source>
</evidence>
<keyword evidence="4" id="KW-1242">Viral contractile tail ejection system</keyword>
<evidence type="ECO:0000256" key="7">
    <source>
        <dbReference type="ARBA" id="ARBA00023296"/>
    </source>
</evidence>
<dbReference type="InterPro" id="IPR035089">
    <property type="entry name" value="Phage_sheath_subtilisin"/>
</dbReference>
<dbReference type="Pfam" id="PF04984">
    <property type="entry name" value="Phage_sheath_1"/>
    <property type="match status" value="1"/>
</dbReference>
<sequence>MAINQYGVNFNGRRIVHPGAYGSIDDSAMVVTSDGSSNIPIVIGTADSGKSGEVLWYTGVEDARNELGGGDLPQALEMMFSPSPEGGGGASLVGVIVANKTVPATATIGGVKFTAAEYGEGGNKIQVKLEDGSIPGSKKFTAYKWDTQDLDTFDNIGSVMSVAYTGTAKVAVIDVVVTDGVATKIETKVGEDAENLTVDLQLDLTNERYSTIEAVAQYLNSVSDYSASYVTSMSLELESSKLDAITGQDIKTKSYLTALKGDLEFRISQYANLVDVEVTGEIVNFDNTYLTGGEKGTTPSSWSDYLDLIKKQYSDILVVLTDSEAIHAEALAHVQQMENRKQRQMLFVGGGKGEAPERAIERASLLNSSRAVLAYPGIYHSSYYSGSRELPAYFTAAMIAGRVAGVSQSTPVTFNKFNLVSLGRDMLAGDPEIDQLITSGVCTLEKVKNGAIRLVQGITTYIGSNNTLLREISVRRTADLVATSVEQTLEDTFVGKKGVSTTVSSVETVVSDTLAEKVRTEDIIGYGDIKVTFKNTMIYVDYEVAVVEPMNYILVRSHFVPDTGQFTTEEV</sequence>
<feature type="domain" description="Tail sheath protein subtilisin-like" evidence="8">
    <location>
        <begin position="298"/>
        <end position="460"/>
    </location>
</feature>
<evidence type="ECO:0000259" key="8">
    <source>
        <dbReference type="Pfam" id="PF04984"/>
    </source>
</evidence>
<keyword evidence="2" id="KW-1162">Viral penetration into host cytoplasm</keyword>
<evidence type="ECO:0000256" key="1">
    <source>
        <dbReference type="ARBA" id="ARBA00008005"/>
    </source>
</evidence>
<comment type="similarity">
    <text evidence="1">Belongs to the myoviridae tail sheath protein family.</text>
</comment>
<keyword evidence="5" id="KW-0946">Virion</keyword>
<evidence type="ECO:0000256" key="2">
    <source>
        <dbReference type="ARBA" id="ARBA00022595"/>
    </source>
</evidence>